<feature type="transmembrane region" description="Helical" evidence="8">
    <location>
        <begin position="214"/>
        <end position="236"/>
    </location>
</feature>
<keyword evidence="6 8" id="KW-0472">Membrane</keyword>
<evidence type="ECO:0000256" key="2">
    <source>
        <dbReference type="ARBA" id="ARBA00010992"/>
    </source>
</evidence>
<organism evidence="9 10">
    <name type="scientific">Actinidia rufa</name>
    <dbReference type="NCBI Taxonomy" id="165716"/>
    <lineage>
        <taxon>Eukaryota</taxon>
        <taxon>Viridiplantae</taxon>
        <taxon>Streptophyta</taxon>
        <taxon>Embryophyta</taxon>
        <taxon>Tracheophyta</taxon>
        <taxon>Spermatophyta</taxon>
        <taxon>Magnoliopsida</taxon>
        <taxon>eudicotyledons</taxon>
        <taxon>Gunneridae</taxon>
        <taxon>Pentapetalae</taxon>
        <taxon>asterids</taxon>
        <taxon>Ericales</taxon>
        <taxon>Actinidiaceae</taxon>
        <taxon>Actinidia</taxon>
    </lineage>
</organism>
<evidence type="ECO:0000256" key="1">
    <source>
        <dbReference type="ARBA" id="ARBA00004370"/>
    </source>
</evidence>
<feature type="transmembrane region" description="Helical" evidence="8">
    <location>
        <begin position="376"/>
        <end position="394"/>
    </location>
</feature>
<keyword evidence="4 8" id="KW-0812">Transmembrane</keyword>
<dbReference type="InterPro" id="IPR036259">
    <property type="entry name" value="MFS_trans_sf"/>
</dbReference>
<evidence type="ECO:0000256" key="4">
    <source>
        <dbReference type="ARBA" id="ARBA00022692"/>
    </source>
</evidence>
<dbReference type="OrthoDB" id="5296287at2759"/>
<name>A0A7J0E2R9_9ERIC</name>
<feature type="transmembrane region" description="Helical" evidence="8">
    <location>
        <begin position="305"/>
        <end position="326"/>
    </location>
</feature>
<evidence type="ECO:0000313" key="9">
    <source>
        <dbReference type="EMBL" id="GFY80784.1"/>
    </source>
</evidence>
<dbReference type="InterPro" id="IPR005828">
    <property type="entry name" value="MFS_sugar_transport-like"/>
</dbReference>
<dbReference type="PANTHER" id="PTHR23500:SF109">
    <property type="entry name" value="SUGAR TRANSPORT PROTEIN 7"/>
    <property type="match status" value="1"/>
</dbReference>
<dbReference type="InterPro" id="IPR045262">
    <property type="entry name" value="STP/PLT_plant"/>
</dbReference>
<dbReference type="GO" id="GO:0015144">
    <property type="term" value="F:carbohydrate transmembrane transporter activity"/>
    <property type="evidence" value="ECO:0007669"/>
    <property type="project" value="InterPro"/>
</dbReference>
<reference evidence="9 10" key="1">
    <citation type="submission" date="2019-07" db="EMBL/GenBank/DDBJ databases">
        <title>De Novo Assembly of kiwifruit Actinidia rufa.</title>
        <authorList>
            <person name="Sugita-Konishi S."/>
            <person name="Sato K."/>
            <person name="Mori E."/>
            <person name="Abe Y."/>
            <person name="Kisaki G."/>
            <person name="Hamano K."/>
            <person name="Suezawa K."/>
            <person name="Otani M."/>
            <person name="Fukuda T."/>
            <person name="Manabe T."/>
            <person name="Gomi K."/>
            <person name="Tabuchi M."/>
            <person name="Akimitsu K."/>
            <person name="Kataoka I."/>
        </authorList>
    </citation>
    <scope>NUCLEOTIDE SEQUENCE [LARGE SCALE GENOMIC DNA]</scope>
    <source>
        <strain evidence="10">cv. Fuchu</strain>
    </source>
</reference>
<dbReference type="PANTHER" id="PTHR23500">
    <property type="entry name" value="SOLUTE CARRIER FAMILY 2, FACILITATED GLUCOSE TRANSPORTER"/>
    <property type="match status" value="1"/>
</dbReference>
<dbReference type="Pfam" id="PF00083">
    <property type="entry name" value="Sugar_tr"/>
    <property type="match status" value="2"/>
</dbReference>
<keyword evidence="3" id="KW-0813">Transport</keyword>
<evidence type="ECO:0000256" key="7">
    <source>
        <dbReference type="ARBA" id="ARBA00044504"/>
    </source>
</evidence>
<sequence length="540" mass="58699">MKSGRTLCRFWFLSQNLTGLALFARVKLKRTRPSMKVLSIQQHARDTLRYHPKDWAGICVLVGGLGWQLVVRLLTLGCDCGLHRVVTGSRAAGNQGQVLLAGMACAGGLWLVPTTEDVAAVLTAQGGDSTGNVARGAAQRRIWGEASDWVEQGLHRDVGRRAVQRWRLVAIGLRSLNSAKPSAARSDTSCGSMTAYPRPNSYQSRLGLMEFPELVIMVVKYMWVSGSLLGCTMLYACNKSKALKGSPSLCINASTASQTKLTENCMKENMLTKTTTASTQPQRPSNVYLVLVPCRFLLGAVLNTLAWNLAMLLVGRIMLCFGFGFANQPVPLYLSETAPSHLTGGLDMMFQLATTLEIFTANMIKYRTAKLRPWGWQLSLGLAAAPALLMTYGFDGNASLYSSAVTGTVLASSALVSIATVDRWGRRALHIGGGIQMIICLLKWTRSPEKGNSCYLQPRLITDSSFSCIGESETGYRGCNLGTQIWQQHRILKRLLSLGGGNFLPIRGSIQVVVGPARVDGTEQDIPVGHVRQAIASQWL</sequence>
<comment type="subcellular location">
    <subcellularLocation>
        <location evidence="1">Membrane</location>
    </subcellularLocation>
</comment>
<gene>
    <name evidence="9" type="ORF">Acr_01g0005930</name>
</gene>
<feature type="transmembrane region" description="Helical" evidence="8">
    <location>
        <begin position="400"/>
        <end position="421"/>
    </location>
</feature>
<evidence type="ECO:0000256" key="3">
    <source>
        <dbReference type="ARBA" id="ARBA00022448"/>
    </source>
</evidence>
<keyword evidence="9" id="KW-0762">Sugar transport</keyword>
<dbReference type="AlphaFoldDB" id="A0A7J0E2R9"/>
<feature type="transmembrane region" description="Helical" evidence="8">
    <location>
        <begin position="346"/>
        <end position="364"/>
    </location>
</feature>
<evidence type="ECO:0000256" key="6">
    <source>
        <dbReference type="ARBA" id="ARBA00023136"/>
    </source>
</evidence>
<accession>A0A7J0E2R9</accession>
<dbReference type="EMBL" id="BJWL01000001">
    <property type="protein sequence ID" value="GFY80784.1"/>
    <property type="molecule type" value="Genomic_DNA"/>
</dbReference>
<dbReference type="Proteomes" id="UP000585474">
    <property type="component" value="Unassembled WGS sequence"/>
</dbReference>
<proteinExistence type="inferred from homology"/>
<comment type="caution">
    <text evidence="9">The sequence shown here is derived from an EMBL/GenBank/DDBJ whole genome shotgun (WGS) entry which is preliminary data.</text>
</comment>
<protein>
    <submittedName>
        <fullName evidence="9">Sugar transporter protein 7</fullName>
    </submittedName>
</protein>
<keyword evidence="5 8" id="KW-1133">Transmembrane helix</keyword>
<dbReference type="Gene3D" id="1.20.1250.20">
    <property type="entry name" value="MFS general substrate transporter like domains"/>
    <property type="match status" value="2"/>
</dbReference>
<dbReference type="SUPFAM" id="SSF103473">
    <property type="entry name" value="MFS general substrate transporter"/>
    <property type="match status" value="1"/>
</dbReference>
<evidence type="ECO:0000313" key="10">
    <source>
        <dbReference type="Proteomes" id="UP000585474"/>
    </source>
</evidence>
<evidence type="ECO:0000256" key="8">
    <source>
        <dbReference type="SAM" id="Phobius"/>
    </source>
</evidence>
<comment type="similarity">
    <text evidence="7">Belongs to the major facilitator superfamily. Phosphate:H(+) symporter (TC 2.A.1.9) family.</text>
</comment>
<keyword evidence="10" id="KW-1185">Reference proteome</keyword>
<evidence type="ECO:0000256" key="5">
    <source>
        <dbReference type="ARBA" id="ARBA00022989"/>
    </source>
</evidence>
<comment type="similarity">
    <text evidence="2">Belongs to the major facilitator superfamily. Sugar transporter (TC 2.A.1.1) family.</text>
</comment>
<dbReference type="GO" id="GO:0016020">
    <property type="term" value="C:membrane"/>
    <property type="evidence" value="ECO:0007669"/>
    <property type="project" value="UniProtKB-SubCell"/>
</dbReference>